<sequence>MKYTLLPLIVYVSVSARSNHTDSDIVWLKDVTTNFQTDKRKFDNLDFAEVLTFHLSHVLKRLTLNLKKNHEIDPNAKIYVVRKLNDDRFYLEKTPDLGKEEVAYYQDVENGAFVTIRCVKRSSGECDRVVNGNVRIEGRNYDLRPAETGTTLRDLLDVPDLRGTRYVLRDQTNIQREMSVKMKDVPTANERKTEQDLKDLLRTLQHRQNSQIHLPFQNSKLSSRNVASLDNRGENSYGGTYNKDGMKVNMRYKTIEDPSIEIIITLREFFIFRTENDFPHVLSAVQTIDGSDYVDIYKYLFDLTKWTQLYGSNSDHVMLFTRHNMFDSSSLFSFGIKGLTHLGKVCDESLKSSVVQVRDYFMTMGTASHELGHSLGADHDGEGRATACRAEDLFIMTTKDLLFDKCVPYSRNPWIFSNCSVDAFKDVPKNKTTQPPGESKDAAHHCSLRDHRSSDTINNTSTWRVRNKAP</sequence>
<dbReference type="PANTHER" id="PTHR11905">
    <property type="entry name" value="ADAM A DISINTEGRIN AND METALLOPROTEASE DOMAIN"/>
    <property type="match status" value="1"/>
</dbReference>
<dbReference type="Gene3D" id="3.40.390.10">
    <property type="entry name" value="Collagenase (Catalytic Domain)"/>
    <property type="match status" value="1"/>
</dbReference>
<dbReference type="EMBL" id="JAEAOA010001440">
    <property type="protein sequence ID" value="KAK3576696.1"/>
    <property type="molecule type" value="Genomic_DNA"/>
</dbReference>
<evidence type="ECO:0000256" key="1">
    <source>
        <dbReference type="PROSITE-ProRule" id="PRU00276"/>
    </source>
</evidence>
<feature type="compositionally biased region" description="Basic and acidic residues" evidence="2">
    <location>
        <begin position="438"/>
        <end position="454"/>
    </location>
</feature>
<name>A0AAE0RNM4_9BIVA</name>
<feature type="active site" evidence="1">
    <location>
        <position position="370"/>
    </location>
</feature>
<feature type="binding site" evidence="1">
    <location>
        <position position="373"/>
    </location>
    <ligand>
        <name>Zn(2+)</name>
        <dbReference type="ChEBI" id="CHEBI:29105"/>
        <note>catalytic</note>
    </ligand>
</feature>
<dbReference type="Pfam" id="PF01421">
    <property type="entry name" value="Reprolysin"/>
    <property type="match status" value="1"/>
</dbReference>
<keyword evidence="1" id="KW-0862">Zinc</keyword>
<proteinExistence type="predicted"/>
<comment type="caution">
    <text evidence="1">Lacks conserved residue(s) required for the propagation of feature annotation.</text>
</comment>
<evidence type="ECO:0000313" key="4">
    <source>
        <dbReference type="EMBL" id="KAK3576696.1"/>
    </source>
</evidence>
<dbReference type="GO" id="GO:0004222">
    <property type="term" value="F:metalloendopeptidase activity"/>
    <property type="evidence" value="ECO:0007669"/>
    <property type="project" value="InterPro"/>
</dbReference>
<dbReference type="GO" id="GO:0006509">
    <property type="term" value="P:membrane protein ectodomain proteolysis"/>
    <property type="evidence" value="ECO:0007669"/>
    <property type="project" value="TreeGrafter"/>
</dbReference>
<feature type="compositionally biased region" description="Polar residues" evidence="2">
    <location>
        <begin position="455"/>
        <end position="464"/>
    </location>
</feature>
<accession>A0AAE0RNM4</accession>
<gene>
    <name evidence="4" type="ORF">CHS0354_024305</name>
</gene>
<reference evidence="4" key="1">
    <citation type="journal article" date="2021" name="Genome Biol. Evol.">
        <title>A High-Quality Reference Genome for a Parasitic Bivalve with Doubly Uniparental Inheritance (Bivalvia: Unionida).</title>
        <authorList>
            <person name="Smith C.H."/>
        </authorList>
    </citation>
    <scope>NUCLEOTIDE SEQUENCE</scope>
    <source>
        <strain evidence="4">CHS0354</strain>
    </source>
</reference>
<dbReference type="Proteomes" id="UP001195483">
    <property type="component" value="Unassembled WGS sequence"/>
</dbReference>
<dbReference type="PROSITE" id="PS50215">
    <property type="entry name" value="ADAM_MEPRO"/>
    <property type="match status" value="1"/>
</dbReference>
<evidence type="ECO:0000313" key="5">
    <source>
        <dbReference type="Proteomes" id="UP001195483"/>
    </source>
</evidence>
<dbReference type="GO" id="GO:0046872">
    <property type="term" value="F:metal ion binding"/>
    <property type="evidence" value="ECO:0007669"/>
    <property type="project" value="UniProtKB-KW"/>
</dbReference>
<feature type="domain" description="Peptidase M12B" evidence="3">
    <location>
        <begin position="248"/>
        <end position="427"/>
    </location>
</feature>
<protein>
    <recommendedName>
        <fullName evidence="3">Peptidase M12B domain-containing protein</fullName>
    </recommendedName>
</protein>
<evidence type="ECO:0000259" key="3">
    <source>
        <dbReference type="PROSITE" id="PS50215"/>
    </source>
</evidence>
<reference evidence="4" key="3">
    <citation type="submission" date="2023-05" db="EMBL/GenBank/DDBJ databases">
        <authorList>
            <person name="Smith C.H."/>
        </authorList>
    </citation>
    <scope>NUCLEOTIDE SEQUENCE</scope>
    <source>
        <strain evidence="4">CHS0354</strain>
        <tissue evidence="4">Mantle</tissue>
    </source>
</reference>
<dbReference type="InterPro" id="IPR024079">
    <property type="entry name" value="MetalloPept_cat_dom_sf"/>
</dbReference>
<dbReference type="SUPFAM" id="SSF55486">
    <property type="entry name" value="Metalloproteases ('zincins'), catalytic domain"/>
    <property type="match status" value="1"/>
</dbReference>
<dbReference type="InterPro" id="IPR001590">
    <property type="entry name" value="Peptidase_M12B"/>
</dbReference>
<evidence type="ECO:0000256" key="2">
    <source>
        <dbReference type="SAM" id="MobiDB-lite"/>
    </source>
</evidence>
<organism evidence="4 5">
    <name type="scientific">Potamilus streckersoni</name>
    <dbReference type="NCBI Taxonomy" id="2493646"/>
    <lineage>
        <taxon>Eukaryota</taxon>
        <taxon>Metazoa</taxon>
        <taxon>Spiralia</taxon>
        <taxon>Lophotrochozoa</taxon>
        <taxon>Mollusca</taxon>
        <taxon>Bivalvia</taxon>
        <taxon>Autobranchia</taxon>
        <taxon>Heteroconchia</taxon>
        <taxon>Palaeoheterodonta</taxon>
        <taxon>Unionida</taxon>
        <taxon>Unionoidea</taxon>
        <taxon>Unionidae</taxon>
        <taxon>Ambleminae</taxon>
        <taxon>Lampsilini</taxon>
        <taxon>Potamilus</taxon>
    </lineage>
</organism>
<reference evidence="4" key="2">
    <citation type="journal article" date="2021" name="Genome Biol. Evol.">
        <title>Developing a high-quality reference genome for a parasitic bivalve with doubly uniparental inheritance (Bivalvia: Unionida).</title>
        <authorList>
            <person name="Smith C.H."/>
        </authorList>
    </citation>
    <scope>NUCLEOTIDE SEQUENCE</scope>
    <source>
        <strain evidence="4">CHS0354</strain>
        <tissue evidence="4">Mantle</tissue>
    </source>
</reference>
<dbReference type="AlphaFoldDB" id="A0AAE0RNM4"/>
<dbReference type="PANTHER" id="PTHR11905:SF159">
    <property type="entry name" value="ADAM METALLOPROTEASE"/>
    <property type="match status" value="1"/>
</dbReference>
<keyword evidence="5" id="KW-1185">Reference proteome</keyword>
<feature type="binding site" evidence="1">
    <location>
        <position position="369"/>
    </location>
    <ligand>
        <name>Zn(2+)</name>
        <dbReference type="ChEBI" id="CHEBI:29105"/>
        <note>catalytic</note>
    </ligand>
</feature>
<feature type="binding site" evidence="1">
    <location>
        <position position="379"/>
    </location>
    <ligand>
        <name>Zn(2+)</name>
        <dbReference type="ChEBI" id="CHEBI:29105"/>
        <note>catalytic</note>
    </ligand>
</feature>
<feature type="region of interest" description="Disordered" evidence="2">
    <location>
        <begin position="427"/>
        <end position="470"/>
    </location>
</feature>
<keyword evidence="1" id="KW-0479">Metal-binding</keyword>
<comment type="caution">
    <text evidence="4">The sequence shown here is derived from an EMBL/GenBank/DDBJ whole genome shotgun (WGS) entry which is preliminary data.</text>
</comment>